<keyword evidence="1" id="KW-0472">Membrane</keyword>
<dbReference type="RefSeq" id="WP_319989549.1">
    <property type="nucleotide sequence ID" value="NZ_JAXAVV010000033.1"/>
</dbReference>
<evidence type="ECO:0000313" key="3">
    <source>
        <dbReference type="Proteomes" id="UP001271792"/>
    </source>
</evidence>
<comment type="caution">
    <text evidence="2">The sequence shown here is derived from an EMBL/GenBank/DDBJ whole genome shotgun (WGS) entry which is preliminary data.</text>
</comment>
<dbReference type="Proteomes" id="UP001271792">
    <property type="component" value="Unassembled WGS sequence"/>
</dbReference>
<dbReference type="Pfam" id="PF09604">
    <property type="entry name" value="Potass_KdpF"/>
    <property type="match status" value="1"/>
</dbReference>
<keyword evidence="3" id="KW-1185">Reference proteome</keyword>
<reference evidence="2 3" key="1">
    <citation type="submission" date="2023-11" db="EMBL/GenBank/DDBJ databases">
        <title>Lentzea sokolovensis, sp. nov., Lentzea kristufkii, sp. nov., and Lentzea miocenensis, sp. nov., rare actinobacteria from Sokolov Coal Basin, Miocene lacustrine sediment, Czech Republic.</title>
        <authorList>
            <person name="Lara A."/>
            <person name="Kotroba L."/>
            <person name="Nouioui I."/>
            <person name="Neumann-Schaal M."/>
            <person name="Mast Y."/>
            <person name="Chronakova A."/>
        </authorList>
    </citation>
    <scope>NUCLEOTIDE SEQUENCE [LARGE SCALE GENOMIC DNA]</scope>
    <source>
        <strain evidence="2 3">BCCO 10_0798</strain>
    </source>
</reference>
<evidence type="ECO:0000313" key="2">
    <source>
        <dbReference type="EMBL" id="MDX8055832.1"/>
    </source>
</evidence>
<evidence type="ECO:0000256" key="1">
    <source>
        <dbReference type="SAM" id="Phobius"/>
    </source>
</evidence>
<accession>A0ABU4U5U4</accession>
<feature type="transmembrane region" description="Helical" evidence="1">
    <location>
        <begin position="6"/>
        <end position="27"/>
    </location>
</feature>
<sequence>MSTGLVANAVAGVIALGLVVYLFIALVRPEKF</sequence>
<dbReference type="EMBL" id="JAXAVV010000033">
    <property type="protein sequence ID" value="MDX8055832.1"/>
    <property type="molecule type" value="Genomic_DNA"/>
</dbReference>
<keyword evidence="1" id="KW-0812">Transmembrane</keyword>
<protein>
    <submittedName>
        <fullName evidence="2">K(+)-transporting ATPase subunit F</fullName>
    </submittedName>
</protein>
<keyword evidence="1" id="KW-1133">Transmembrane helix</keyword>
<proteinExistence type="predicted"/>
<organism evidence="2 3">
    <name type="scientific">Lentzea kristufekii</name>
    <dbReference type="NCBI Taxonomy" id="3095430"/>
    <lineage>
        <taxon>Bacteria</taxon>
        <taxon>Bacillati</taxon>
        <taxon>Actinomycetota</taxon>
        <taxon>Actinomycetes</taxon>
        <taxon>Pseudonocardiales</taxon>
        <taxon>Pseudonocardiaceae</taxon>
        <taxon>Lentzea</taxon>
    </lineage>
</organism>
<name>A0ABU4U5U4_9PSEU</name>
<dbReference type="NCBIfam" id="TIGR02115">
    <property type="entry name" value="potass_kdpF"/>
    <property type="match status" value="1"/>
</dbReference>
<gene>
    <name evidence="2" type="primary">kdpF</name>
    <name evidence="2" type="ORF">SK571_41200</name>
</gene>
<reference evidence="2 3" key="2">
    <citation type="submission" date="2023-11" db="EMBL/GenBank/DDBJ databases">
        <authorList>
            <person name="Lara A.C."/>
            <person name="Chronakova A."/>
        </authorList>
    </citation>
    <scope>NUCLEOTIDE SEQUENCE [LARGE SCALE GENOMIC DNA]</scope>
    <source>
        <strain evidence="2 3">BCCO 10_0798</strain>
    </source>
</reference>
<dbReference type="InterPro" id="IPR011726">
    <property type="entry name" value="KdpF"/>
</dbReference>